<comment type="caution">
    <text evidence="3">The sequence shown here is derived from an EMBL/GenBank/DDBJ whole genome shotgun (WGS) entry which is preliminary data.</text>
</comment>
<protein>
    <submittedName>
        <fullName evidence="3">Uncharacterized protein</fullName>
    </submittedName>
</protein>
<keyword evidence="1" id="KW-1133">Transmembrane helix</keyword>
<dbReference type="AlphaFoldDB" id="A0A4V6I8C2"/>
<accession>A0A4V6I8C2</accession>
<dbReference type="Pfam" id="PF10853">
    <property type="entry name" value="DUF2650"/>
    <property type="match status" value="1"/>
</dbReference>
<feature type="transmembrane region" description="Helical" evidence="1">
    <location>
        <begin position="65"/>
        <end position="90"/>
    </location>
</feature>
<proteinExistence type="predicted"/>
<name>A0A4V6I8C2_STECR</name>
<feature type="signal peptide" evidence="2">
    <location>
        <begin position="1"/>
        <end position="21"/>
    </location>
</feature>
<organism evidence="3 4">
    <name type="scientific">Steinernema carpocapsae</name>
    <name type="common">Entomopathogenic nematode</name>
    <dbReference type="NCBI Taxonomy" id="34508"/>
    <lineage>
        <taxon>Eukaryota</taxon>
        <taxon>Metazoa</taxon>
        <taxon>Ecdysozoa</taxon>
        <taxon>Nematoda</taxon>
        <taxon>Chromadorea</taxon>
        <taxon>Rhabditida</taxon>
        <taxon>Tylenchina</taxon>
        <taxon>Panagrolaimomorpha</taxon>
        <taxon>Strongyloidoidea</taxon>
        <taxon>Steinernematidae</taxon>
        <taxon>Steinernema</taxon>
    </lineage>
</organism>
<reference evidence="3 4" key="1">
    <citation type="journal article" date="2015" name="Genome Biol.">
        <title>Comparative genomics of Steinernema reveals deeply conserved gene regulatory networks.</title>
        <authorList>
            <person name="Dillman A.R."/>
            <person name="Macchietto M."/>
            <person name="Porter C.F."/>
            <person name="Rogers A."/>
            <person name="Williams B."/>
            <person name="Antoshechkin I."/>
            <person name="Lee M.M."/>
            <person name="Goodwin Z."/>
            <person name="Lu X."/>
            <person name="Lewis E.E."/>
            <person name="Goodrich-Blair H."/>
            <person name="Stock S.P."/>
            <person name="Adams B.J."/>
            <person name="Sternberg P.W."/>
            <person name="Mortazavi A."/>
        </authorList>
    </citation>
    <scope>NUCLEOTIDE SEQUENCE [LARGE SCALE GENOMIC DNA]</scope>
    <source>
        <strain evidence="3 4">ALL</strain>
    </source>
</reference>
<dbReference type="Proteomes" id="UP000298663">
    <property type="component" value="Chromosome X"/>
</dbReference>
<dbReference type="EMBL" id="CM016762">
    <property type="protein sequence ID" value="TMS37653.1"/>
    <property type="molecule type" value="Genomic_DNA"/>
</dbReference>
<feature type="chain" id="PRO_5020434125" evidence="2">
    <location>
        <begin position="22"/>
        <end position="93"/>
    </location>
</feature>
<sequence length="93" mass="9738">MSGSSFLVLPAVFAILASVHASDSILETKGNTACASVLCPAPSFAHYYECCGSSIGECCFKLQTWVIVVIAIAVILMAASIIISLVKCIFCCN</sequence>
<reference evidence="3 4" key="2">
    <citation type="journal article" date="2019" name="G3 (Bethesda)">
        <title>Hybrid Assembly of the Genome of the Entomopathogenic Nematode Steinernema carpocapsae Identifies the X-Chromosome.</title>
        <authorList>
            <person name="Serra L."/>
            <person name="Macchietto M."/>
            <person name="Macias-Munoz A."/>
            <person name="McGill C.J."/>
            <person name="Rodriguez I.M."/>
            <person name="Rodriguez B."/>
            <person name="Murad R."/>
            <person name="Mortazavi A."/>
        </authorList>
    </citation>
    <scope>NUCLEOTIDE SEQUENCE [LARGE SCALE GENOMIC DNA]</scope>
    <source>
        <strain evidence="3 4">ALL</strain>
    </source>
</reference>
<evidence type="ECO:0000313" key="3">
    <source>
        <dbReference type="EMBL" id="TMS37653.1"/>
    </source>
</evidence>
<keyword evidence="1" id="KW-0812">Transmembrane</keyword>
<keyword evidence="1" id="KW-0472">Membrane</keyword>
<keyword evidence="4" id="KW-1185">Reference proteome</keyword>
<dbReference type="PANTHER" id="PTHR34149:SF4">
    <property type="entry name" value="TRANSMEMBRANE PROTEIN"/>
    <property type="match status" value="1"/>
</dbReference>
<keyword evidence="2" id="KW-0732">Signal</keyword>
<dbReference type="EMBL" id="AZBU02000001">
    <property type="protein sequence ID" value="TMS37653.1"/>
    <property type="molecule type" value="Genomic_DNA"/>
</dbReference>
<dbReference type="PANTHER" id="PTHR34149">
    <property type="entry name" value="PROTEIN CBG11905-RELATED"/>
    <property type="match status" value="1"/>
</dbReference>
<evidence type="ECO:0000256" key="1">
    <source>
        <dbReference type="SAM" id="Phobius"/>
    </source>
</evidence>
<dbReference type="InterPro" id="IPR022559">
    <property type="entry name" value="SUP-1-like"/>
</dbReference>
<evidence type="ECO:0000256" key="2">
    <source>
        <dbReference type="SAM" id="SignalP"/>
    </source>
</evidence>
<gene>
    <name evidence="3" type="ORF">L596_004541</name>
</gene>
<evidence type="ECO:0000313" key="4">
    <source>
        <dbReference type="Proteomes" id="UP000298663"/>
    </source>
</evidence>